<feature type="transmembrane region" description="Helical" evidence="1">
    <location>
        <begin position="5"/>
        <end position="22"/>
    </location>
</feature>
<keyword evidence="1" id="KW-1133">Transmembrane helix</keyword>
<evidence type="ECO:0000313" key="3">
    <source>
        <dbReference type="Proteomes" id="UP001172721"/>
    </source>
</evidence>
<feature type="transmembrane region" description="Helical" evidence="1">
    <location>
        <begin position="100"/>
        <end position="120"/>
    </location>
</feature>
<evidence type="ECO:0000256" key="1">
    <source>
        <dbReference type="SAM" id="Phobius"/>
    </source>
</evidence>
<sequence>MQVNVMTVIIGAIVGLGAMTLITGQFQWGFLTALLIITAGFKWLRIEKQKARDEIEYDERINDNIKQTSLQIFSFSNLLLFIYLLVVHQLLNKRMIQVDYLMIYLVITFLIAFYLVPLIARKR</sequence>
<keyword evidence="1" id="KW-0812">Transmembrane</keyword>
<organism evidence="2 3">
    <name type="scientific">Fictibacillus fluitans</name>
    <dbReference type="NCBI Taxonomy" id="3058422"/>
    <lineage>
        <taxon>Bacteria</taxon>
        <taxon>Bacillati</taxon>
        <taxon>Bacillota</taxon>
        <taxon>Bacilli</taxon>
        <taxon>Bacillales</taxon>
        <taxon>Fictibacillaceae</taxon>
        <taxon>Fictibacillus</taxon>
    </lineage>
</organism>
<reference evidence="2" key="1">
    <citation type="submission" date="2023-07" db="EMBL/GenBank/DDBJ databases">
        <title>Fictibacillus sp. isolated from freshwater pond.</title>
        <authorList>
            <person name="Kirdat K."/>
            <person name="Bhat A."/>
            <person name="Mourya A."/>
            <person name="Yadav A."/>
        </authorList>
    </citation>
    <scope>NUCLEOTIDE SEQUENCE</scope>
    <source>
        <strain evidence="2">NE201</strain>
    </source>
</reference>
<keyword evidence="1" id="KW-0472">Membrane</keyword>
<protein>
    <submittedName>
        <fullName evidence="2">DUF2178 domain-containing protein</fullName>
    </submittedName>
</protein>
<accession>A0ABT8HWA2</accession>
<dbReference type="Proteomes" id="UP001172721">
    <property type="component" value="Unassembled WGS sequence"/>
</dbReference>
<name>A0ABT8HWA2_9BACL</name>
<proteinExistence type="predicted"/>
<keyword evidence="3" id="KW-1185">Reference proteome</keyword>
<feature type="transmembrane region" description="Helical" evidence="1">
    <location>
        <begin position="70"/>
        <end position="88"/>
    </location>
</feature>
<dbReference type="RefSeq" id="WP_301166047.1">
    <property type="nucleotide sequence ID" value="NZ_JAUHTR010000005.1"/>
</dbReference>
<gene>
    <name evidence="2" type="ORF">QYB97_10980</name>
</gene>
<feature type="transmembrane region" description="Helical" evidence="1">
    <location>
        <begin position="28"/>
        <end position="44"/>
    </location>
</feature>
<evidence type="ECO:0000313" key="2">
    <source>
        <dbReference type="EMBL" id="MDN4525004.1"/>
    </source>
</evidence>
<comment type="caution">
    <text evidence="2">The sequence shown here is derived from an EMBL/GenBank/DDBJ whole genome shotgun (WGS) entry which is preliminary data.</text>
</comment>
<dbReference type="EMBL" id="JAUHTR010000005">
    <property type="protein sequence ID" value="MDN4525004.1"/>
    <property type="molecule type" value="Genomic_DNA"/>
</dbReference>